<keyword evidence="2" id="KW-1003">Cell membrane</keyword>
<keyword evidence="3 6" id="KW-0812">Transmembrane</keyword>
<dbReference type="PANTHER" id="PTHR30482:SF17">
    <property type="entry name" value="ABC TRANSPORTER ATP-BINDING PROTEIN"/>
    <property type="match status" value="1"/>
</dbReference>
<evidence type="ECO:0000256" key="6">
    <source>
        <dbReference type="SAM" id="Phobius"/>
    </source>
</evidence>
<protein>
    <submittedName>
        <fullName evidence="7">Branched-chain amino acid ABC transporter permease</fullName>
    </submittedName>
</protein>
<dbReference type="InterPro" id="IPR043428">
    <property type="entry name" value="LivM-like"/>
</dbReference>
<dbReference type="Pfam" id="PF02653">
    <property type="entry name" value="BPD_transp_2"/>
    <property type="match status" value="1"/>
</dbReference>
<feature type="transmembrane region" description="Helical" evidence="6">
    <location>
        <begin position="132"/>
        <end position="155"/>
    </location>
</feature>
<proteinExistence type="predicted"/>
<dbReference type="InterPro" id="IPR001851">
    <property type="entry name" value="ABC_transp_permease"/>
</dbReference>
<name>A0AAU7J9I7_9HYPH</name>
<feature type="transmembrane region" description="Helical" evidence="6">
    <location>
        <begin position="268"/>
        <end position="291"/>
    </location>
</feature>
<dbReference type="PANTHER" id="PTHR30482">
    <property type="entry name" value="HIGH-AFFINITY BRANCHED-CHAIN AMINO ACID TRANSPORT SYSTEM PERMEASE"/>
    <property type="match status" value="1"/>
</dbReference>
<feature type="transmembrane region" description="Helical" evidence="6">
    <location>
        <begin position="59"/>
        <end position="92"/>
    </location>
</feature>
<keyword evidence="5 6" id="KW-0472">Membrane</keyword>
<keyword evidence="4 6" id="KW-1133">Transmembrane helix</keyword>
<dbReference type="CDD" id="cd06581">
    <property type="entry name" value="TM_PBP1_LivM_like"/>
    <property type="match status" value="1"/>
</dbReference>
<accession>A0AAU7J9I7</accession>
<dbReference type="GO" id="GO:0005886">
    <property type="term" value="C:plasma membrane"/>
    <property type="evidence" value="ECO:0007669"/>
    <property type="project" value="UniProtKB-SubCell"/>
</dbReference>
<comment type="subcellular location">
    <subcellularLocation>
        <location evidence="1">Cell membrane</location>
        <topology evidence="1">Multi-pass membrane protein</topology>
    </subcellularLocation>
</comment>
<dbReference type="GO" id="GO:0015658">
    <property type="term" value="F:branched-chain amino acid transmembrane transporter activity"/>
    <property type="evidence" value="ECO:0007669"/>
    <property type="project" value="InterPro"/>
</dbReference>
<reference evidence="7" key="1">
    <citation type="submission" date="2024-05" db="EMBL/GenBank/DDBJ databases">
        <authorList>
            <person name="Kim S."/>
            <person name="Heo J."/>
            <person name="Choi H."/>
            <person name="Choi Y."/>
            <person name="Kwon S.-W."/>
            <person name="Kim Y."/>
        </authorList>
    </citation>
    <scope>NUCLEOTIDE SEQUENCE</scope>
    <source>
        <strain evidence="7">KACC 23698</strain>
    </source>
</reference>
<feature type="transmembrane region" description="Helical" evidence="6">
    <location>
        <begin position="104"/>
        <end position="125"/>
    </location>
</feature>
<dbReference type="AlphaFoldDB" id="A0AAU7J9I7"/>
<sequence>MSRDAAPAAAPAVAPAARAARPPFGAAAPAVIFLALALAPPLIAWTGQGHWLSLATRIVIYGVAALSLDLILGVGGLVSFGHAAFVGLGAYATGILIEHGRGDLLIVVPAALAVCAVFAAFTGAVSLRTKGVAFIMITLAFGQMAYFFSQALYAYGGDDGLTLSARSTLAGLPLLKNKTVFFYLCLAVLAASYGLVRRIVGSSFGRVLQGARDNPVRVASFGYEVMRVRLAAYVISGMIGGLSGVLLANHAEFVSPAYMAWQRSGELIFMIIIGGLGSLWGAIVGAAAFLLLEEGLADLSEHWKLGFGALIVLFVLFTRGGLAQLAERLVRGRAGENGGNPA</sequence>
<evidence type="ECO:0000256" key="1">
    <source>
        <dbReference type="ARBA" id="ARBA00004651"/>
    </source>
</evidence>
<organism evidence="7">
    <name type="scientific">Alsobacter sp. KACC 23698</name>
    <dbReference type="NCBI Taxonomy" id="3149229"/>
    <lineage>
        <taxon>Bacteria</taxon>
        <taxon>Pseudomonadati</taxon>
        <taxon>Pseudomonadota</taxon>
        <taxon>Alphaproteobacteria</taxon>
        <taxon>Hyphomicrobiales</taxon>
        <taxon>Alsobacteraceae</taxon>
        <taxon>Alsobacter</taxon>
    </lineage>
</organism>
<feature type="transmembrane region" description="Helical" evidence="6">
    <location>
        <begin position="303"/>
        <end position="322"/>
    </location>
</feature>
<feature type="transmembrane region" description="Helical" evidence="6">
    <location>
        <begin position="180"/>
        <end position="196"/>
    </location>
</feature>
<gene>
    <name evidence="7" type="ORF">ABEG18_13785</name>
</gene>
<evidence type="ECO:0000256" key="2">
    <source>
        <dbReference type="ARBA" id="ARBA00022475"/>
    </source>
</evidence>
<dbReference type="RefSeq" id="WP_406853632.1">
    <property type="nucleotide sequence ID" value="NZ_CP157484.1"/>
</dbReference>
<evidence type="ECO:0000313" key="7">
    <source>
        <dbReference type="EMBL" id="XBO36816.1"/>
    </source>
</evidence>
<evidence type="ECO:0000256" key="5">
    <source>
        <dbReference type="ARBA" id="ARBA00023136"/>
    </source>
</evidence>
<evidence type="ECO:0000256" key="3">
    <source>
        <dbReference type="ARBA" id="ARBA00022692"/>
    </source>
</evidence>
<dbReference type="EMBL" id="CP157484">
    <property type="protein sequence ID" value="XBO36816.1"/>
    <property type="molecule type" value="Genomic_DNA"/>
</dbReference>
<feature type="transmembrane region" description="Helical" evidence="6">
    <location>
        <begin position="29"/>
        <end position="47"/>
    </location>
</feature>
<evidence type="ECO:0000256" key="4">
    <source>
        <dbReference type="ARBA" id="ARBA00022989"/>
    </source>
</evidence>